<feature type="compositionally biased region" description="Basic and acidic residues" evidence="2">
    <location>
        <begin position="880"/>
        <end position="891"/>
    </location>
</feature>
<feature type="compositionally biased region" description="Acidic residues" evidence="2">
    <location>
        <begin position="838"/>
        <end position="850"/>
    </location>
</feature>
<evidence type="ECO:0000313" key="4">
    <source>
        <dbReference type="EMBL" id="KAJ3503318.1"/>
    </source>
</evidence>
<proteinExistence type="predicted"/>
<dbReference type="AlphaFoldDB" id="A0A9W8JUS9"/>
<reference evidence="4" key="1">
    <citation type="submission" date="2022-07" db="EMBL/GenBank/DDBJ databases">
        <title>Genome Sequence of Agrocybe chaxingu.</title>
        <authorList>
            <person name="Buettner E."/>
        </authorList>
    </citation>
    <scope>NUCLEOTIDE SEQUENCE</scope>
    <source>
        <strain evidence="4">MP-N11</strain>
    </source>
</reference>
<evidence type="ECO:0000256" key="1">
    <source>
        <dbReference type="ARBA" id="ARBA00022737"/>
    </source>
</evidence>
<accession>A0A9W8JUS9</accession>
<keyword evidence="1" id="KW-0677">Repeat</keyword>
<sequence>MSVPEMDLLLRHSALAALFNANEPADQPKCDPATRLAIINKMMMWIAADNFEEHVTSMLWLNGPAGAGKTALGKTIAELCKSDRRLLGTFFFSRTMAGRSDGDTLIPTLAYQLILSLPFTRRYILQEIKCDPGIFQQDTATQLQRLIRPISRDSFAQDPNADFDIRTFLYNQFDNIREMHPEITGVWPISSDIDRLVEKASGQFIYAKAVVDYLKTEDNAPDERLQIVLGLSPPPSNDSPFPNLYQLYYHIFSSSRNREATMEVVSILILPRINEHPLSRNYTSPAMLERLLWLNPGDVRRRLVGLLSLFTLSGPEEPIRILHASLPDFLFDPSRSRDFFVDPLSARRVLGRLYLRAIRRFRRAPRRVEELWRSLLLPALTHCAAGECEKELFNLFKELDFSSLYRESISYYPWQAVAAETALDTISKYNDNERFMPSPQVKLTHVRYEGSRPDSPAVVFAAGLRREFLYLKQLFGINEDDASVNEECDDWEPNAPPLIPIVEIYPIPGLGWVRRLLPHKYPFSFEDGGLTMEEMQNDLRTTCHHEAYTNTASHRPANLDSPRQEVDPLQGLYIQAHEADVVRGPTARAAAESLEVVEYQRDGTRWIAVPKRGSALIRVGGETDARYGRSLSTEDDEDPVAGPANDDKLVVMEGMWVDRYDARLLLDSLPASTPRAGTTLTSTMAPPDSPTGWSDLPSDSEDTFFLNPDEVEDFQREKRRRELEKVREERLKARMEEDGAGQPAPAEDIWGASDEEPDETVRQLIERTAVHILSSPNPAQLEMKILANHGADKRFAFLRGRWSRAWNLAKAKARLQKEKEKEAQKPPGIGLLAGYGSDWDESGGEEDGDKEAEAKPAAEVIATAEVDEEAAKEARRKRLKEWTEKRRTAAS</sequence>
<name>A0A9W8JUS9_9AGAR</name>
<dbReference type="OrthoDB" id="2552978at2759"/>
<feature type="region of interest" description="Disordered" evidence="2">
    <location>
        <begin position="817"/>
        <end position="891"/>
    </location>
</feature>
<comment type="caution">
    <text evidence="4">The sequence shown here is derived from an EMBL/GenBank/DDBJ whole genome shotgun (WGS) entry which is preliminary data.</text>
</comment>
<organism evidence="4 5">
    <name type="scientific">Agrocybe chaxingu</name>
    <dbReference type="NCBI Taxonomy" id="84603"/>
    <lineage>
        <taxon>Eukaryota</taxon>
        <taxon>Fungi</taxon>
        <taxon>Dikarya</taxon>
        <taxon>Basidiomycota</taxon>
        <taxon>Agaricomycotina</taxon>
        <taxon>Agaricomycetes</taxon>
        <taxon>Agaricomycetidae</taxon>
        <taxon>Agaricales</taxon>
        <taxon>Agaricineae</taxon>
        <taxon>Strophariaceae</taxon>
        <taxon>Agrocybe</taxon>
    </lineage>
</organism>
<dbReference type="Pfam" id="PF24883">
    <property type="entry name" value="NPHP3_N"/>
    <property type="match status" value="1"/>
</dbReference>
<dbReference type="EMBL" id="JANKHO010001159">
    <property type="protein sequence ID" value="KAJ3503318.1"/>
    <property type="molecule type" value="Genomic_DNA"/>
</dbReference>
<feature type="domain" description="Nephrocystin 3-like N-terminal" evidence="3">
    <location>
        <begin position="54"/>
        <end position="152"/>
    </location>
</feature>
<gene>
    <name evidence="4" type="ORF">NLJ89_g8489</name>
</gene>
<feature type="region of interest" description="Disordered" evidence="2">
    <location>
        <begin position="671"/>
        <end position="696"/>
    </location>
</feature>
<dbReference type="PANTHER" id="PTHR10039:SF14">
    <property type="entry name" value="NACHT DOMAIN-CONTAINING PROTEIN"/>
    <property type="match status" value="1"/>
</dbReference>
<evidence type="ECO:0000313" key="5">
    <source>
        <dbReference type="Proteomes" id="UP001148786"/>
    </source>
</evidence>
<evidence type="ECO:0000256" key="2">
    <source>
        <dbReference type="SAM" id="MobiDB-lite"/>
    </source>
</evidence>
<feature type="compositionally biased region" description="Polar residues" evidence="2">
    <location>
        <begin position="675"/>
        <end position="684"/>
    </location>
</feature>
<keyword evidence="5" id="KW-1185">Reference proteome</keyword>
<dbReference type="InterPro" id="IPR056884">
    <property type="entry name" value="NPHP3-like_N"/>
</dbReference>
<dbReference type="Proteomes" id="UP001148786">
    <property type="component" value="Unassembled WGS sequence"/>
</dbReference>
<dbReference type="PANTHER" id="PTHR10039">
    <property type="entry name" value="AMELOGENIN"/>
    <property type="match status" value="1"/>
</dbReference>
<evidence type="ECO:0000259" key="3">
    <source>
        <dbReference type="Pfam" id="PF24883"/>
    </source>
</evidence>
<protein>
    <recommendedName>
        <fullName evidence="3">Nephrocystin 3-like N-terminal domain-containing protein</fullName>
    </recommendedName>
</protein>